<proteinExistence type="predicted"/>
<dbReference type="PANTHER" id="PTHR47099">
    <property type="entry name" value="METHYLCOBAMIDE:COM METHYLTRANSFERASE MTBA"/>
    <property type="match status" value="1"/>
</dbReference>
<protein>
    <recommendedName>
        <fullName evidence="1">Uroporphyrinogen decarboxylase (URO-D) domain-containing protein</fullName>
    </recommendedName>
</protein>
<gene>
    <name evidence="2" type="ORF">A2519_08885</name>
</gene>
<evidence type="ECO:0000313" key="2">
    <source>
        <dbReference type="EMBL" id="OGK01640.1"/>
    </source>
</evidence>
<comment type="caution">
    <text evidence="2">The sequence shown here is derived from an EMBL/GenBank/DDBJ whole genome shotgun (WGS) entry which is preliminary data.</text>
</comment>
<dbReference type="PANTHER" id="PTHR47099:SF1">
    <property type="entry name" value="METHYLCOBAMIDE:COM METHYLTRANSFERASE MTBA"/>
    <property type="match status" value="1"/>
</dbReference>
<evidence type="ECO:0000313" key="3">
    <source>
        <dbReference type="Proteomes" id="UP000179243"/>
    </source>
</evidence>
<dbReference type="InterPro" id="IPR000257">
    <property type="entry name" value="Uroporphyrinogen_deCOase"/>
</dbReference>
<dbReference type="InterPro" id="IPR038071">
    <property type="entry name" value="UROD/MetE-like_sf"/>
</dbReference>
<organism evidence="2 3">
    <name type="scientific">Candidatus Raymondbacteria bacterium RIFOXYD12_FULL_49_13</name>
    <dbReference type="NCBI Taxonomy" id="1817890"/>
    <lineage>
        <taxon>Bacteria</taxon>
        <taxon>Raymondiibacteriota</taxon>
    </lineage>
</organism>
<reference evidence="2 3" key="1">
    <citation type="journal article" date="2016" name="Nat. Commun.">
        <title>Thousands of microbial genomes shed light on interconnected biogeochemical processes in an aquifer system.</title>
        <authorList>
            <person name="Anantharaman K."/>
            <person name="Brown C.T."/>
            <person name="Hug L.A."/>
            <person name="Sharon I."/>
            <person name="Castelle C.J."/>
            <person name="Probst A.J."/>
            <person name="Thomas B.C."/>
            <person name="Singh A."/>
            <person name="Wilkins M.J."/>
            <person name="Karaoz U."/>
            <person name="Brodie E.L."/>
            <person name="Williams K.H."/>
            <person name="Hubbard S.S."/>
            <person name="Banfield J.F."/>
        </authorList>
    </citation>
    <scope>NUCLEOTIDE SEQUENCE [LARGE SCALE GENOMIC DNA]</scope>
</reference>
<dbReference type="Proteomes" id="UP000179243">
    <property type="component" value="Unassembled WGS sequence"/>
</dbReference>
<name>A0A1F7F4P9_UNCRA</name>
<dbReference type="InterPro" id="IPR052024">
    <property type="entry name" value="Methanogen_methyltrans"/>
</dbReference>
<dbReference type="GO" id="GO:0006779">
    <property type="term" value="P:porphyrin-containing compound biosynthetic process"/>
    <property type="evidence" value="ECO:0007669"/>
    <property type="project" value="InterPro"/>
</dbReference>
<dbReference type="AlphaFoldDB" id="A0A1F7F4P9"/>
<sequence>MTQTSYEVVKNAVEFKGPDRLPLIFDGLGRNDVHRADWNQSGACPKDKTEFKDYWGCTWMRTAEANMGQIKGHPLDDWSKLDSYQWPDPDNPRFYEGMEREFAGSQGKYVQTGIFMLLFERMQGLRGFENVLMDLIIEPEKAAMLADRIVDFDILIIENISRRFPGKIHGFEFTDDWGTENALMIDPALWREFFKPRYKKIFGAVKKAGWHVWMHSCGFVNDIIGDLIDIGLNVINLQQPRALGIEEVGARFRGKICFSSLCDIQHTLPFKNNSEIVQEASLLLKHWAAPQGGFILSDYGDGAAIGVPIEKKQIMFDAFIRADPYKDLTPGKN</sequence>
<dbReference type="Gene3D" id="3.20.20.210">
    <property type="match status" value="1"/>
</dbReference>
<dbReference type="GO" id="GO:0004853">
    <property type="term" value="F:uroporphyrinogen decarboxylase activity"/>
    <property type="evidence" value="ECO:0007669"/>
    <property type="project" value="InterPro"/>
</dbReference>
<dbReference type="SUPFAM" id="SSF51726">
    <property type="entry name" value="UROD/MetE-like"/>
    <property type="match status" value="1"/>
</dbReference>
<accession>A0A1F7F4P9</accession>
<dbReference type="Pfam" id="PF01208">
    <property type="entry name" value="URO-D"/>
    <property type="match status" value="1"/>
</dbReference>
<feature type="domain" description="Uroporphyrinogen decarboxylase (URO-D)" evidence="1">
    <location>
        <begin position="113"/>
        <end position="318"/>
    </location>
</feature>
<dbReference type="EMBL" id="MFYX01000121">
    <property type="protein sequence ID" value="OGK01640.1"/>
    <property type="molecule type" value="Genomic_DNA"/>
</dbReference>
<evidence type="ECO:0000259" key="1">
    <source>
        <dbReference type="Pfam" id="PF01208"/>
    </source>
</evidence>